<dbReference type="AlphaFoldDB" id="A0A9N9NGW5"/>
<reference evidence="1" key="1">
    <citation type="submission" date="2021-06" db="EMBL/GenBank/DDBJ databases">
        <authorList>
            <person name="Kallberg Y."/>
            <person name="Tangrot J."/>
            <person name="Rosling A."/>
        </authorList>
    </citation>
    <scope>NUCLEOTIDE SEQUENCE</scope>
    <source>
        <strain evidence="1">87-6 pot B 2015</strain>
    </source>
</reference>
<feature type="non-terminal residue" evidence="1">
    <location>
        <position position="1"/>
    </location>
</feature>
<proteinExistence type="predicted"/>
<evidence type="ECO:0000313" key="1">
    <source>
        <dbReference type="EMBL" id="CAG8732282.1"/>
    </source>
</evidence>
<dbReference type="Proteomes" id="UP000789375">
    <property type="component" value="Unassembled WGS sequence"/>
</dbReference>
<sequence length="132" mass="14532">PFDATGTMKNTFKNFGSNKDSYLKTIIGKLPNLVNGNIDVFTPSTYWLAAPIYMPIELDKFGSVDVMNFAQPTLNAAVASTILNHYGFTYCNHVDQNLCGKCCSAEGVYTACTVIGRWDCSRLIHNNNCVFG</sequence>
<accession>A0A9N9NGW5</accession>
<name>A0A9N9NGW5_FUNMO</name>
<gene>
    <name evidence="1" type="ORF">FMOSSE_LOCUS15701</name>
</gene>
<protein>
    <submittedName>
        <fullName evidence="1">13640_t:CDS:1</fullName>
    </submittedName>
</protein>
<organism evidence="1 2">
    <name type="scientific">Funneliformis mosseae</name>
    <name type="common">Endomycorrhizal fungus</name>
    <name type="synonym">Glomus mosseae</name>
    <dbReference type="NCBI Taxonomy" id="27381"/>
    <lineage>
        <taxon>Eukaryota</taxon>
        <taxon>Fungi</taxon>
        <taxon>Fungi incertae sedis</taxon>
        <taxon>Mucoromycota</taxon>
        <taxon>Glomeromycotina</taxon>
        <taxon>Glomeromycetes</taxon>
        <taxon>Glomerales</taxon>
        <taxon>Glomeraceae</taxon>
        <taxon>Funneliformis</taxon>
    </lineage>
</organism>
<evidence type="ECO:0000313" key="2">
    <source>
        <dbReference type="Proteomes" id="UP000789375"/>
    </source>
</evidence>
<dbReference type="EMBL" id="CAJVPP010017337">
    <property type="protein sequence ID" value="CAG8732282.1"/>
    <property type="molecule type" value="Genomic_DNA"/>
</dbReference>
<feature type="non-terminal residue" evidence="1">
    <location>
        <position position="132"/>
    </location>
</feature>
<comment type="caution">
    <text evidence="1">The sequence shown here is derived from an EMBL/GenBank/DDBJ whole genome shotgun (WGS) entry which is preliminary data.</text>
</comment>
<keyword evidence="2" id="KW-1185">Reference proteome</keyword>